<dbReference type="KEGG" id="mflg:ABS361_12310"/>
<name>A0AAU7X479_9HYPH</name>
<proteinExistence type="predicted"/>
<evidence type="ECO:0000313" key="2">
    <source>
        <dbReference type="EMBL" id="XBY42896.1"/>
    </source>
</evidence>
<protein>
    <submittedName>
        <fullName evidence="2">Uncharacterized protein</fullName>
    </submittedName>
</protein>
<evidence type="ECO:0000256" key="1">
    <source>
        <dbReference type="SAM" id="MobiDB-lite"/>
    </source>
</evidence>
<sequence length="63" mass="6976">MGVVVPFSAERRDPSTKRPRQDECGRVLLFDGVRIERTPDTLDLAARRPALEPAGPGAYPTRN</sequence>
<accession>A0AAU7X479</accession>
<feature type="region of interest" description="Disordered" evidence="1">
    <location>
        <begin position="1"/>
        <end position="23"/>
    </location>
</feature>
<gene>
    <name evidence="2" type="ORF">ABS361_12310</name>
</gene>
<organism evidence="2">
    <name type="scientific">Methyloraptor flagellatus</name>
    <dbReference type="NCBI Taxonomy" id="3162530"/>
    <lineage>
        <taxon>Bacteria</taxon>
        <taxon>Pseudomonadati</taxon>
        <taxon>Pseudomonadota</taxon>
        <taxon>Alphaproteobacteria</taxon>
        <taxon>Hyphomicrobiales</taxon>
        <taxon>Ancalomicrobiaceae</taxon>
        <taxon>Methyloraptor</taxon>
    </lineage>
</organism>
<reference evidence="2" key="1">
    <citation type="submission" date="2024-06" db="EMBL/GenBank/DDBJ databases">
        <title>Methylostella associata gen. nov., sp. nov., a novel Ancalomicrobiaceae-affiliated facultatively methylotrophic bacteria that feed on methanotrophs of the genus Methylococcus.</title>
        <authorList>
            <person name="Saltykova V."/>
            <person name="Danilova O.V."/>
            <person name="Oshkin I.Y."/>
            <person name="Belova S.E."/>
            <person name="Pimenov N.V."/>
            <person name="Dedysh S.N."/>
        </authorList>
    </citation>
    <scope>NUCLEOTIDE SEQUENCE</scope>
    <source>
        <strain evidence="2">S20</strain>
    </source>
</reference>
<dbReference type="RefSeq" id="WP_407047999.1">
    <property type="nucleotide sequence ID" value="NZ_CP158568.1"/>
</dbReference>
<feature type="region of interest" description="Disordered" evidence="1">
    <location>
        <begin position="44"/>
        <end position="63"/>
    </location>
</feature>
<feature type="compositionally biased region" description="Basic and acidic residues" evidence="1">
    <location>
        <begin position="9"/>
        <end position="23"/>
    </location>
</feature>
<dbReference type="EMBL" id="CP158568">
    <property type="protein sequence ID" value="XBY42896.1"/>
    <property type="molecule type" value="Genomic_DNA"/>
</dbReference>
<dbReference type="AlphaFoldDB" id="A0AAU7X479"/>